<dbReference type="AlphaFoldDB" id="A0A2T3WBX1"/>
<name>A0A2T3WBX1_9DEIO</name>
<dbReference type="EMBL" id="PYSV01000002">
    <property type="protein sequence ID" value="PTA69342.1"/>
    <property type="molecule type" value="Genomic_DNA"/>
</dbReference>
<comment type="caution">
    <text evidence="1">The sequence shown here is derived from an EMBL/GenBank/DDBJ whole genome shotgun (WGS) entry which is preliminary data.</text>
</comment>
<proteinExistence type="predicted"/>
<reference evidence="1 2" key="1">
    <citation type="submission" date="2018-03" db="EMBL/GenBank/DDBJ databases">
        <title>Draft genome of Deinococcus sp. OD32.</title>
        <authorList>
            <person name="Wang X.-P."/>
            <person name="Du Z.-J."/>
        </authorList>
    </citation>
    <scope>NUCLEOTIDE SEQUENCE [LARGE SCALE GENOMIC DNA]</scope>
    <source>
        <strain evidence="1 2">OD32</strain>
    </source>
</reference>
<accession>A0A2T3WBX1</accession>
<sequence>MLNLVLSRLNLAALTDEELQALVGQEQAVTLLPEISAARLVERPVPGPSVSPVLTAEPLPERPWGASPEESRALAALHAEFLAAPATAHGTFYLPTLSEVRHLRAYTLEPDVSGALRWSETPESVGAGWPFLQLLTWLRDRASGLACVLTTSAPHALSPSPGAEVDVHRHPGMGVAELLACHRQHVLRHGRGQKMAPDSDWLRPWQALHALNLSAWERRGLLIGSG</sequence>
<dbReference type="Proteomes" id="UP000240317">
    <property type="component" value="Unassembled WGS sequence"/>
</dbReference>
<keyword evidence="2" id="KW-1185">Reference proteome</keyword>
<evidence type="ECO:0000313" key="1">
    <source>
        <dbReference type="EMBL" id="PTA69342.1"/>
    </source>
</evidence>
<protein>
    <submittedName>
        <fullName evidence="1">Uncharacterized protein</fullName>
    </submittedName>
</protein>
<evidence type="ECO:0000313" key="2">
    <source>
        <dbReference type="Proteomes" id="UP000240317"/>
    </source>
</evidence>
<dbReference type="OrthoDB" id="73741at2"/>
<organism evidence="1 2">
    <name type="scientific">Deinococcus arcticus</name>
    <dbReference type="NCBI Taxonomy" id="2136176"/>
    <lineage>
        <taxon>Bacteria</taxon>
        <taxon>Thermotogati</taxon>
        <taxon>Deinococcota</taxon>
        <taxon>Deinococci</taxon>
        <taxon>Deinococcales</taxon>
        <taxon>Deinococcaceae</taxon>
        <taxon>Deinococcus</taxon>
    </lineage>
</organism>
<gene>
    <name evidence="1" type="ORF">C8263_03175</name>
</gene>